<protein>
    <recommendedName>
        <fullName evidence="1">Replication-associated protein ORF2/G2P domain-containing protein</fullName>
    </recommendedName>
</protein>
<organism evidence="2 3">
    <name type="scientific">Curvibacter microcysteis</name>
    <dbReference type="NCBI Taxonomy" id="3026419"/>
    <lineage>
        <taxon>Bacteria</taxon>
        <taxon>Pseudomonadati</taxon>
        <taxon>Pseudomonadota</taxon>
        <taxon>Betaproteobacteria</taxon>
        <taxon>Burkholderiales</taxon>
        <taxon>Comamonadaceae</taxon>
        <taxon>Curvibacter</taxon>
    </lineage>
</organism>
<feature type="domain" description="Replication-associated protein ORF2/G2P" evidence="1">
    <location>
        <begin position="108"/>
        <end position="207"/>
    </location>
</feature>
<dbReference type="RefSeq" id="WP_273929719.1">
    <property type="nucleotide sequence ID" value="NZ_JAQSIO010000018.1"/>
</dbReference>
<evidence type="ECO:0000313" key="3">
    <source>
        <dbReference type="Proteomes" id="UP001528672"/>
    </source>
</evidence>
<sequence length="306" mass="33985">MNTAECLERFRGKTAPHFAARAAEAQLRADAWQGARAASGAAAGLVLHSTSHTGGVQTPPLTVEGAKAWDSNTIEIDREAVRVSRLRKGAGMAAKWINLHSTKRENKVMVTLTYRGTNRDWKPHHISKYITTVRNWYARTTGGEKLRYVWVAELQQRGVIHYHAVFWLRKGVTMPKADKRGWWPHGMSNTIKAHHPVGYLMKYLSKTTQKTIGGYPHGARIYGVGGLDKAGRDCKRWVLWPSYVRQNAAAGDPFKPTPGGGYTHSSTGEFLASEWAPTGGGHSRFVRIRTTPRTMPDAGGPFSWIQ</sequence>
<accession>A0ABT5MKX5</accession>
<comment type="caution">
    <text evidence="2">The sequence shown here is derived from an EMBL/GenBank/DDBJ whole genome shotgun (WGS) entry which is preliminary data.</text>
</comment>
<evidence type="ECO:0000313" key="2">
    <source>
        <dbReference type="EMBL" id="MDD0817250.1"/>
    </source>
</evidence>
<proteinExistence type="predicted"/>
<dbReference type="InterPro" id="IPR056906">
    <property type="entry name" value="ORF2/G2P_dom"/>
</dbReference>
<gene>
    <name evidence="2" type="ORF">PSQ39_21630</name>
</gene>
<dbReference type="Proteomes" id="UP001528672">
    <property type="component" value="Unassembled WGS sequence"/>
</dbReference>
<dbReference type="EMBL" id="JAQSIO010000018">
    <property type="protein sequence ID" value="MDD0817250.1"/>
    <property type="molecule type" value="Genomic_DNA"/>
</dbReference>
<dbReference type="Pfam" id="PF23343">
    <property type="entry name" value="REP_ORF2-G2P"/>
    <property type="match status" value="1"/>
</dbReference>
<name>A0ABT5MKX5_9BURK</name>
<keyword evidence="3" id="KW-1185">Reference proteome</keyword>
<reference evidence="2 3" key="1">
    <citation type="submission" date="2023-02" db="EMBL/GenBank/DDBJ databases">
        <title>Bacterial whole genome sequence for Curvibacter sp. HBC28.</title>
        <authorList>
            <person name="Le V."/>
            <person name="Ko S.-R."/>
            <person name="Ahn C.-Y."/>
            <person name="Oh H.-M."/>
        </authorList>
    </citation>
    <scope>NUCLEOTIDE SEQUENCE [LARGE SCALE GENOMIC DNA]</scope>
    <source>
        <strain evidence="2 3">HBC28</strain>
    </source>
</reference>
<evidence type="ECO:0000259" key="1">
    <source>
        <dbReference type="Pfam" id="PF23343"/>
    </source>
</evidence>